<dbReference type="EMBL" id="RCHT01000019">
    <property type="protein sequence ID" value="RLL09685.1"/>
    <property type="molecule type" value="Genomic_DNA"/>
</dbReference>
<dbReference type="Gene3D" id="1.10.10.10">
    <property type="entry name" value="Winged helix-like DNA-binding domain superfamily/Winged helix DNA-binding domain"/>
    <property type="match status" value="1"/>
</dbReference>
<keyword evidence="2" id="KW-1185">Reference proteome</keyword>
<proteinExistence type="predicted"/>
<accession>A0A498CTV1</accession>
<organism evidence="1 2">
    <name type="scientific">Anaerotruncus massiliensis</name>
    <name type="common">ex Liu et al. 2021</name>
    <dbReference type="NCBI Taxonomy" id="2321404"/>
    <lineage>
        <taxon>Bacteria</taxon>
        <taxon>Bacillati</taxon>
        <taxon>Bacillota</taxon>
        <taxon>Clostridia</taxon>
        <taxon>Eubacteriales</taxon>
        <taxon>Oscillospiraceae</taxon>
        <taxon>Anaerotruncus</taxon>
    </lineage>
</organism>
<sequence>MIQFPLDSNIRYLPLVYLLPSDLIDRCPTLCALPRCLSEIAASNEMMDMITGDAFLKEIMDAAASLAFPHFGFGGWKEHYTGYSPVWRLSYSLPIWAKLIEEETGWGLQALFRMKPGTQIPFPDTERIHELFGKVVKRAIEEQGWQPMLDVIKEMPCDEDFEPWDTNVRKDFLRKWYHTRSKKVQTVSLEELIEEDEDASIFYIPDAAQNVEAYVIAKDFVERFLATLSEKDRQIVQLRQDGYSYVEIADALGYKNHSGVIKRIEAVKKKFKEYKGKE</sequence>
<reference evidence="1 2" key="1">
    <citation type="submission" date="2018-10" db="EMBL/GenBank/DDBJ databases">
        <title>Anaerotruncus faecis sp. nov., isolated from human feces.</title>
        <authorList>
            <person name="Wang Y.-J."/>
        </authorList>
    </citation>
    <scope>NUCLEOTIDE SEQUENCE [LARGE SCALE GENOMIC DNA]</scope>
    <source>
        <strain evidence="1 2">22A2-44</strain>
    </source>
</reference>
<dbReference type="SUPFAM" id="SSF88659">
    <property type="entry name" value="Sigma3 and sigma4 domains of RNA polymerase sigma factors"/>
    <property type="match status" value="1"/>
</dbReference>
<evidence type="ECO:0000313" key="2">
    <source>
        <dbReference type="Proteomes" id="UP000276301"/>
    </source>
</evidence>
<protein>
    <recommendedName>
        <fullName evidence="3">Sigma-70 family RNA polymerase sigma factor</fullName>
    </recommendedName>
</protein>
<dbReference type="Proteomes" id="UP000276301">
    <property type="component" value="Unassembled WGS sequence"/>
</dbReference>
<evidence type="ECO:0008006" key="3">
    <source>
        <dbReference type="Google" id="ProtNLM"/>
    </source>
</evidence>
<name>A0A498CTV1_9FIRM</name>
<evidence type="ECO:0000313" key="1">
    <source>
        <dbReference type="EMBL" id="RLL09685.1"/>
    </source>
</evidence>
<dbReference type="RefSeq" id="WP_121587176.1">
    <property type="nucleotide sequence ID" value="NZ_RCHT01000019.1"/>
</dbReference>
<comment type="caution">
    <text evidence="1">The sequence shown here is derived from an EMBL/GenBank/DDBJ whole genome shotgun (WGS) entry which is preliminary data.</text>
</comment>
<dbReference type="InterPro" id="IPR013324">
    <property type="entry name" value="RNA_pol_sigma_r3/r4-like"/>
</dbReference>
<dbReference type="AlphaFoldDB" id="A0A498CTV1"/>
<dbReference type="InterPro" id="IPR036388">
    <property type="entry name" value="WH-like_DNA-bd_sf"/>
</dbReference>
<gene>
    <name evidence="1" type="ORF">D4A47_10005</name>
</gene>